<comment type="caution">
    <text evidence="2">The sequence shown here is derived from an EMBL/GenBank/DDBJ whole genome shotgun (WGS) entry which is preliminary data.</text>
</comment>
<name>H0E535_9ACTN</name>
<protein>
    <submittedName>
        <fullName evidence="2">Uncharacterized protein</fullName>
    </submittedName>
</protein>
<dbReference type="EMBL" id="AGUD01000135">
    <property type="protein sequence ID" value="EHN11202.1"/>
    <property type="molecule type" value="Genomic_DNA"/>
</dbReference>
<dbReference type="Proteomes" id="UP000005143">
    <property type="component" value="Unassembled WGS sequence"/>
</dbReference>
<gene>
    <name evidence="2" type="ORF">PAI11_19200</name>
</gene>
<keyword evidence="3" id="KW-1185">Reference proteome</keyword>
<dbReference type="RefSeq" id="WP_007573924.1">
    <property type="nucleotide sequence ID" value="NZ_AGUD01000135.1"/>
</dbReference>
<evidence type="ECO:0000313" key="2">
    <source>
        <dbReference type="EMBL" id="EHN11202.1"/>
    </source>
</evidence>
<evidence type="ECO:0000256" key="1">
    <source>
        <dbReference type="SAM" id="MobiDB-lite"/>
    </source>
</evidence>
<evidence type="ECO:0000313" key="3">
    <source>
        <dbReference type="Proteomes" id="UP000005143"/>
    </source>
</evidence>
<organism evidence="2 3">
    <name type="scientific">Patulibacter medicamentivorans</name>
    <dbReference type="NCBI Taxonomy" id="1097667"/>
    <lineage>
        <taxon>Bacteria</taxon>
        <taxon>Bacillati</taxon>
        <taxon>Actinomycetota</taxon>
        <taxon>Thermoleophilia</taxon>
        <taxon>Solirubrobacterales</taxon>
        <taxon>Patulibacteraceae</taxon>
        <taxon>Patulibacter</taxon>
    </lineage>
</organism>
<dbReference type="OrthoDB" id="5197352at2"/>
<feature type="region of interest" description="Disordered" evidence="1">
    <location>
        <begin position="138"/>
        <end position="193"/>
    </location>
</feature>
<sequence>MRVALPSLPQLIPKIERALDAVISLERTMRTMPQDIRALQVELAMLTDVRDDMKGMRSDIRDVIVSVEGLRSEIADLQPDNLRHAVIGMSGGVGRMEEAVSPLAEVLAGVEKSIGEMSESLVQIDRIASRFVNPLRRRSRNRGGADGGGEPLEPGPEGAADEPLDADVDPEIGAAEATGLAGIDEPPPSRPPA</sequence>
<reference evidence="2 3" key="1">
    <citation type="journal article" date="2013" name="Biodegradation">
        <title>Quantitative proteomic analysis of ibuprofen-degrading Patulibacter sp. strain I11.</title>
        <authorList>
            <person name="Almeida B."/>
            <person name="Kjeldal H."/>
            <person name="Lolas I."/>
            <person name="Knudsen A.D."/>
            <person name="Carvalho G."/>
            <person name="Nielsen K.L."/>
            <person name="Barreto Crespo M.T."/>
            <person name="Stensballe A."/>
            <person name="Nielsen J.L."/>
        </authorList>
    </citation>
    <scope>NUCLEOTIDE SEQUENCE [LARGE SCALE GENOMIC DNA]</scope>
    <source>
        <strain evidence="2 3">I11</strain>
    </source>
</reference>
<proteinExistence type="predicted"/>
<feature type="compositionally biased region" description="Acidic residues" evidence="1">
    <location>
        <begin position="159"/>
        <end position="170"/>
    </location>
</feature>
<dbReference type="AlphaFoldDB" id="H0E535"/>
<accession>H0E535</accession>